<proteinExistence type="predicted"/>
<keyword evidence="1" id="KW-0472">Membrane</keyword>
<evidence type="ECO:0000256" key="1">
    <source>
        <dbReference type="SAM" id="Phobius"/>
    </source>
</evidence>
<organism evidence="2">
    <name type="scientific">Sesamum radiatum</name>
    <name type="common">Black benniseed</name>
    <dbReference type="NCBI Taxonomy" id="300843"/>
    <lineage>
        <taxon>Eukaryota</taxon>
        <taxon>Viridiplantae</taxon>
        <taxon>Streptophyta</taxon>
        <taxon>Embryophyta</taxon>
        <taxon>Tracheophyta</taxon>
        <taxon>Spermatophyta</taxon>
        <taxon>Magnoliopsida</taxon>
        <taxon>eudicotyledons</taxon>
        <taxon>Gunneridae</taxon>
        <taxon>Pentapetalae</taxon>
        <taxon>asterids</taxon>
        <taxon>lamiids</taxon>
        <taxon>Lamiales</taxon>
        <taxon>Pedaliaceae</taxon>
        <taxon>Sesamum</taxon>
    </lineage>
</organism>
<keyword evidence="1" id="KW-0812">Transmembrane</keyword>
<dbReference type="PANTHER" id="PTHR11439">
    <property type="entry name" value="GAG-POL-RELATED RETROTRANSPOSON"/>
    <property type="match status" value="1"/>
</dbReference>
<dbReference type="AlphaFoldDB" id="A0AAW2VP75"/>
<comment type="caution">
    <text evidence="2">The sequence shown here is derived from an EMBL/GenBank/DDBJ whole genome shotgun (WGS) entry which is preliminary data.</text>
</comment>
<protein>
    <submittedName>
        <fullName evidence="2">Uncharacterized protein</fullName>
    </submittedName>
</protein>
<name>A0AAW2VP75_SESRA</name>
<keyword evidence="1" id="KW-1133">Transmembrane helix</keyword>
<feature type="transmembrane region" description="Helical" evidence="1">
    <location>
        <begin position="48"/>
        <end position="72"/>
    </location>
</feature>
<reference evidence="2" key="1">
    <citation type="submission" date="2020-06" db="EMBL/GenBank/DDBJ databases">
        <authorList>
            <person name="Li T."/>
            <person name="Hu X."/>
            <person name="Zhang T."/>
            <person name="Song X."/>
            <person name="Zhang H."/>
            <person name="Dai N."/>
            <person name="Sheng W."/>
            <person name="Hou X."/>
            <person name="Wei L."/>
        </authorList>
    </citation>
    <scope>NUCLEOTIDE SEQUENCE</scope>
    <source>
        <strain evidence="2">G02</strain>
        <tissue evidence="2">Leaf</tissue>
    </source>
</reference>
<dbReference type="EMBL" id="JACGWJ010000003">
    <property type="protein sequence ID" value="KAL0431043.1"/>
    <property type="molecule type" value="Genomic_DNA"/>
</dbReference>
<accession>A0AAW2VP75</accession>
<feature type="transmembrane region" description="Helical" evidence="1">
    <location>
        <begin position="102"/>
        <end position="121"/>
    </location>
</feature>
<gene>
    <name evidence="2" type="ORF">Sradi_0730300</name>
</gene>
<reference evidence="2" key="2">
    <citation type="journal article" date="2024" name="Plant">
        <title>Genomic evolution and insights into agronomic trait innovations of Sesamum species.</title>
        <authorList>
            <person name="Miao H."/>
            <person name="Wang L."/>
            <person name="Qu L."/>
            <person name="Liu H."/>
            <person name="Sun Y."/>
            <person name="Le M."/>
            <person name="Wang Q."/>
            <person name="Wei S."/>
            <person name="Zheng Y."/>
            <person name="Lin W."/>
            <person name="Duan Y."/>
            <person name="Cao H."/>
            <person name="Xiong S."/>
            <person name="Wang X."/>
            <person name="Wei L."/>
            <person name="Li C."/>
            <person name="Ma Q."/>
            <person name="Ju M."/>
            <person name="Zhao R."/>
            <person name="Li G."/>
            <person name="Mu C."/>
            <person name="Tian Q."/>
            <person name="Mei H."/>
            <person name="Zhang T."/>
            <person name="Gao T."/>
            <person name="Zhang H."/>
        </authorList>
    </citation>
    <scope>NUCLEOTIDE SEQUENCE</scope>
    <source>
        <strain evidence="2">G02</strain>
    </source>
</reference>
<evidence type="ECO:0000313" key="2">
    <source>
        <dbReference type="EMBL" id="KAL0431043.1"/>
    </source>
</evidence>
<dbReference type="CDD" id="cd09272">
    <property type="entry name" value="RNase_HI_RT_Ty1"/>
    <property type="match status" value="1"/>
</dbReference>
<dbReference type="PANTHER" id="PTHR11439:SF465">
    <property type="entry name" value="REVERSE TRANSCRIPTASE TY1_COPIA-TYPE DOMAIN-CONTAINING PROTEIN"/>
    <property type="match status" value="1"/>
</dbReference>
<feature type="transmembrane region" description="Helical" evidence="1">
    <location>
        <begin position="79"/>
        <end position="96"/>
    </location>
</feature>
<sequence length="218" mass="24349">MLDARATTTPLPSEIKFDNSTSALLYSPDRYPRLVGNLLYLDFLQSDISFVVQQLSFFTILGVSWGAIMYHYLKGSPGLGLFFLATPPSNYVLTLIQTGHLASTQAALSLATMSSWVVLLFHGKTKKQTVVTSSAEANRNMVSTVCELLWIHYLLQEFQVSPMLPIPFWCDNKVVIHIAENPNFHEWTKISKLIAIWSVSSLSKDLLLCNTSSTEINS</sequence>